<sequence>MAVENQANTEPLASTYGSPPAPKEPSVACGSEKEPPIGGPNDPIEEREAKTNGFQQQCIGQLINKDEKEFPKEHRKGREINTEEYQKIIHEREIELHTKSTPMAPENEAHTEPLASTHGSPPAPNEASVACGSEREPPIGGPSDLIEERDAKTGGFQQQYIGQLM</sequence>
<name>A0A9Q1QBI9_9CARY</name>
<proteinExistence type="predicted"/>
<comment type="caution">
    <text evidence="2">The sequence shown here is derived from an EMBL/GenBank/DDBJ whole genome shotgun (WGS) entry which is preliminary data.</text>
</comment>
<accession>A0A9Q1QBI9</accession>
<feature type="region of interest" description="Disordered" evidence="1">
    <location>
        <begin position="98"/>
        <end position="165"/>
    </location>
</feature>
<feature type="compositionally biased region" description="Basic and acidic residues" evidence="1">
    <location>
        <begin position="64"/>
        <end position="81"/>
    </location>
</feature>
<evidence type="ECO:0000256" key="1">
    <source>
        <dbReference type="SAM" id="MobiDB-lite"/>
    </source>
</evidence>
<evidence type="ECO:0000313" key="3">
    <source>
        <dbReference type="Proteomes" id="UP001153076"/>
    </source>
</evidence>
<reference evidence="2" key="1">
    <citation type="submission" date="2022-04" db="EMBL/GenBank/DDBJ databases">
        <title>Carnegiea gigantea Genome sequencing and assembly v2.</title>
        <authorList>
            <person name="Copetti D."/>
            <person name="Sanderson M.J."/>
            <person name="Burquez A."/>
            <person name="Wojciechowski M.F."/>
        </authorList>
    </citation>
    <scope>NUCLEOTIDE SEQUENCE</scope>
    <source>
        <strain evidence="2">SGP5-SGP5p</strain>
        <tissue evidence="2">Aerial part</tissue>
    </source>
</reference>
<feature type="region of interest" description="Disordered" evidence="1">
    <location>
        <begin position="1"/>
        <end position="81"/>
    </location>
</feature>
<keyword evidence="3" id="KW-1185">Reference proteome</keyword>
<dbReference type="Proteomes" id="UP001153076">
    <property type="component" value="Unassembled WGS sequence"/>
</dbReference>
<feature type="compositionally biased region" description="Polar residues" evidence="1">
    <location>
        <begin position="1"/>
        <end position="17"/>
    </location>
</feature>
<evidence type="ECO:0000313" key="2">
    <source>
        <dbReference type="EMBL" id="KAJ8436047.1"/>
    </source>
</evidence>
<dbReference type="EMBL" id="JAKOGI010000369">
    <property type="protein sequence ID" value="KAJ8436047.1"/>
    <property type="molecule type" value="Genomic_DNA"/>
</dbReference>
<dbReference type="AlphaFoldDB" id="A0A9Q1QBI9"/>
<gene>
    <name evidence="2" type="ORF">Cgig2_017515</name>
</gene>
<feature type="compositionally biased region" description="Polar residues" evidence="1">
    <location>
        <begin position="155"/>
        <end position="165"/>
    </location>
</feature>
<organism evidence="2 3">
    <name type="scientific">Carnegiea gigantea</name>
    <dbReference type="NCBI Taxonomy" id="171969"/>
    <lineage>
        <taxon>Eukaryota</taxon>
        <taxon>Viridiplantae</taxon>
        <taxon>Streptophyta</taxon>
        <taxon>Embryophyta</taxon>
        <taxon>Tracheophyta</taxon>
        <taxon>Spermatophyta</taxon>
        <taxon>Magnoliopsida</taxon>
        <taxon>eudicotyledons</taxon>
        <taxon>Gunneridae</taxon>
        <taxon>Pentapetalae</taxon>
        <taxon>Caryophyllales</taxon>
        <taxon>Cactineae</taxon>
        <taxon>Cactaceae</taxon>
        <taxon>Cactoideae</taxon>
        <taxon>Echinocereeae</taxon>
        <taxon>Carnegiea</taxon>
    </lineage>
</organism>
<protein>
    <submittedName>
        <fullName evidence="2">Uncharacterized protein</fullName>
    </submittedName>
</protein>